<dbReference type="PROSITE" id="PS51084">
    <property type="entry name" value="HIT_2"/>
    <property type="match status" value="1"/>
</dbReference>
<dbReference type="EMBL" id="JAWLKB010000058">
    <property type="protein sequence ID" value="MDV6271589.1"/>
    <property type="molecule type" value="Genomic_DNA"/>
</dbReference>
<dbReference type="GO" id="GO:0032259">
    <property type="term" value="P:methylation"/>
    <property type="evidence" value="ECO:0007669"/>
    <property type="project" value="UniProtKB-KW"/>
</dbReference>
<dbReference type="GO" id="GO:0008168">
    <property type="term" value="F:methyltransferase activity"/>
    <property type="evidence" value="ECO:0007669"/>
    <property type="project" value="UniProtKB-KW"/>
</dbReference>
<dbReference type="PANTHER" id="PTHR46648:SF1">
    <property type="entry name" value="ADENOSINE 5'-MONOPHOSPHORAMIDASE HNT1"/>
    <property type="match status" value="1"/>
</dbReference>
<feature type="domain" description="HIT" evidence="2">
    <location>
        <begin position="13"/>
        <end position="121"/>
    </location>
</feature>
<protein>
    <submittedName>
        <fullName evidence="3">HIT family protein</fullName>
        <ecNumber evidence="3">2.1.1.-</ecNumber>
    </submittedName>
</protein>
<keyword evidence="3" id="KW-0808">Transferase</keyword>
<feature type="short sequence motif" description="Histidine triad motif" evidence="1">
    <location>
        <begin position="105"/>
        <end position="109"/>
    </location>
</feature>
<dbReference type="InterPro" id="IPR036265">
    <property type="entry name" value="HIT-like_sf"/>
</dbReference>
<evidence type="ECO:0000313" key="4">
    <source>
        <dbReference type="Proteomes" id="UP001185927"/>
    </source>
</evidence>
<dbReference type="RefSeq" id="WP_317546145.1">
    <property type="nucleotide sequence ID" value="NZ_JAWLKB010000058.1"/>
</dbReference>
<dbReference type="Proteomes" id="UP001185927">
    <property type="component" value="Unassembled WGS sequence"/>
</dbReference>
<dbReference type="PANTHER" id="PTHR46648">
    <property type="entry name" value="HIT FAMILY PROTEIN 1"/>
    <property type="match status" value="1"/>
</dbReference>
<accession>A0ABU4C503</accession>
<reference evidence="3 4" key="1">
    <citation type="submission" date="2023-10" db="EMBL/GenBank/DDBJ databases">
        <title>Development of a sustainable strategy for remediation of hydrocarbon-contaminated territories based on the waste exchange concept.</title>
        <authorList>
            <person name="Krivoruchko A."/>
        </authorList>
    </citation>
    <scope>NUCLEOTIDE SEQUENCE [LARGE SCALE GENOMIC DNA]</scope>
    <source>
        <strain evidence="3 4">IEGM 1203</strain>
    </source>
</reference>
<proteinExistence type="predicted"/>
<evidence type="ECO:0000313" key="3">
    <source>
        <dbReference type="EMBL" id="MDV6271589.1"/>
    </source>
</evidence>
<evidence type="ECO:0000259" key="2">
    <source>
        <dbReference type="PROSITE" id="PS51084"/>
    </source>
</evidence>
<comment type="caution">
    <text evidence="3">The sequence shown here is derived from an EMBL/GenBank/DDBJ whole genome shotgun (WGS) entry which is preliminary data.</text>
</comment>
<name>A0ABU4C503_RHOGO</name>
<dbReference type="SUPFAM" id="SSF54197">
    <property type="entry name" value="HIT-like"/>
    <property type="match status" value="1"/>
</dbReference>
<gene>
    <name evidence="3" type="ORF">R3Q16_33890</name>
</gene>
<organism evidence="3 4">
    <name type="scientific">Rhodococcus globerulus</name>
    <dbReference type="NCBI Taxonomy" id="33008"/>
    <lineage>
        <taxon>Bacteria</taxon>
        <taxon>Bacillati</taxon>
        <taxon>Actinomycetota</taxon>
        <taxon>Actinomycetes</taxon>
        <taxon>Mycobacteriales</taxon>
        <taxon>Nocardiaceae</taxon>
        <taxon>Rhodococcus</taxon>
    </lineage>
</organism>
<keyword evidence="4" id="KW-1185">Reference proteome</keyword>
<keyword evidence="3" id="KW-0489">Methyltransferase</keyword>
<sequence length="145" mass="16170">MIHIEVPDAYPCAFCDYLSGARPFTVLHREELAAVLVTREQRGPSHLLVITTRHAPTVLDINDLESDAVMRLVRKVAHAIDQVEKRPGIAIWQNNGVDAHQAIPHFHIHVAGTIDGGGTEWDSVHELSIEETEAIAERLRPELHV</sequence>
<evidence type="ECO:0000256" key="1">
    <source>
        <dbReference type="PROSITE-ProRule" id="PRU00464"/>
    </source>
</evidence>
<dbReference type="InterPro" id="IPR001310">
    <property type="entry name" value="Histidine_triad_HIT"/>
</dbReference>
<dbReference type="Gene3D" id="3.30.428.10">
    <property type="entry name" value="HIT-like"/>
    <property type="match status" value="1"/>
</dbReference>
<dbReference type="EC" id="2.1.1.-" evidence="3"/>
<dbReference type="Pfam" id="PF01230">
    <property type="entry name" value="HIT"/>
    <property type="match status" value="1"/>
</dbReference>
<dbReference type="InterPro" id="IPR011146">
    <property type="entry name" value="HIT-like"/>
</dbReference>